<evidence type="ECO:0000256" key="5">
    <source>
        <dbReference type="ARBA" id="ARBA00023268"/>
    </source>
</evidence>
<dbReference type="InterPro" id="IPR009081">
    <property type="entry name" value="PP-bd_ACP"/>
</dbReference>
<feature type="active site" description="Proton acceptor; for dehydratase activity" evidence="7">
    <location>
        <position position="942"/>
    </location>
</feature>
<dbReference type="Pfam" id="PF14765">
    <property type="entry name" value="PS-DH"/>
    <property type="match status" value="1"/>
</dbReference>
<feature type="domain" description="Carrier" evidence="9">
    <location>
        <begin position="2391"/>
        <end position="2469"/>
    </location>
</feature>
<dbReference type="InterPro" id="IPR014030">
    <property type="entry name" value="Ketoacyl_synth_N"/>
</dbReference>
<dbReference type="SMART" id="SM00826">
    <property type="entry name" value="PKS_DH"/>
    <property type="match status" value="1"/>
</dbReference>
<dbReference type="Gene3D" id="3.40.47.10">
    <property type="match status" value="1"/>
</dbReference>
<evidence type="ECO:0000259" key="9">
    <source>
        <dbReference type="PROSITE" id="PS50075"/>
    </source>
</evidence>
<keyword evidence="6" id="KW-0012">Acyltransferase</keyword>
<dbReference type="SUPFAM" id="SSF52151">
    <property type="entry name" value="FabD/lysophospholipase-like"/>
    <property type="match status" value="1"/>
</dbReference>
<evidence type="ECO:0000256" key="1">
    <source>
        <dbReference type="ARBA" id="ARBA00022450"/>
    </source>
</evidence>
<dbReference type="Pfam" id="PF00109">
    <property type="entry name" value="ketoacyl-synt"/>
    <property type="match status" value="1"/>
</dbReference>
<dbReference type="InterPro" id="IPR020843">
    <property type="entry name" value="ER"/>
</dbReference>
<evidence type="ECO:0000256" key="3">
    <source>
        <dbReference type="ARBA" id="ARBA00022679"/>
    </source>
</evidence>
<dbReference type="Pfam" id="PF13602">
    <property type="entry name" value="ADH_zinc_N_2"/>
    <property type="match status" value="1"/>
</dbReference>
<dbReference type="Pfam" id="PF02801">
    <property type="entry name" value="Ketoacyl-synt_C"/>
    <property type="match status" value="1"/>
</dbReference>
<dbReference type="RefSeq" id="XP_014557370.1">
    <property type="nucleotide sequence ID" value="XM_014701884.1"/>
</dbReference>
<dbReference type="GO" id="GO:0006633">
    <property type="term" value="P:fatty acid biosynthetic process"/>
    <property type="evidence" value="ECO:0007669"/>
    <property type="project" value="TreeGrafter"/>
</dbReference>
<dbReference type="GO" id="GO:0031177">
    <property type="term" value="F:phosphopantetheine binding"/>
    <property type="evidence" value="ECO:0007669"/>
    <property type="project" value="InterPro"/>
</dbReference>
<evidence type="ECO:0000256" key="4">
    <source>
        <dbReference type="ARBA" id="ARBA00022857"/>
    </source>
</evidence>
<accession>W7EBG7</accession>
<reference evidence="12 13" key="1">
    <citation type="journal article" date="2013" name="PLoS Genet.">
        <title>Comparative genome structure, secondary metabolite, and effector coding capacity across Cochliobolus pathogens.</title>
        <authorList>
            <person name="Condon B.J."/>
            <person name="Leng Y."/>
            <person name="Wu D."/>
            <person name="Bushley K.E."/>
            <person name="Ohm R.A."/>
            <person name="Otillar R."/>
            <person name="Martin J."/>
            <person name="Schackwitz W."/>
            <person name="Grimwood J."/>
            <person name="MohdZainudin N."/>
            <person name="Xue C."/>
            <person name="Wang R."/>
            <person name="Manning V.A."/>
            <person name="Dhillon B."/>
            <person name="Tu Z.J."/>
            <person name="Steffenson B.J."/>
            <person name="Salamov A."/>
            <person name="Sun H."/>
            <person name="Lowry S."/>
            <person name="LaButti K."/>
            <person name="Han J."/>
            <person name="Copeland A."/>
            <person name="Lindquist E."/>
            <person name="Barry K."/>
            <person name="Schmutz J."/>
            <person name="Baker S.E."/>
            <person name="Ciuffetti L.M."/>
            <person name="Grigoriev I.V."/>
            <person name="Zhong S."/>
            <person name="Turgeon B.G."/>
        </authorList>
    </citation>
    <scope>NUCLEOTIDE SEQUENCE [LARGE SCALE GENOMIC DNA]</scope>
    <source>
        <strain evidence="12 13">FI3</strain>
    </source>
</reference>
<dbReference type="Pfam" id="PF08659">
    <property type="entry name" value="KR"/>
    <property type="match status" value="1"/>
</dbReference>
<dbReference type="InterPro" id="IPR013217">
    <property type="entry name" value="Methyltransf_12"/>
</dbReference>
<dbReference type="HOGENOM" id="CLU_000022_31_0_1"/>
<dbReference type="InterPro" id="IPR013154">
    <property type="entry name" value="ADH-like_N"/>
</dbReference>
<dbReference type="SMART" id="SM00825">
    <property type="entry name" value="PKS_KS"/>
    <property type="match status" value="1"/>
</dbReference>
<evidence type="ECO:0000256" key="2">
    <source>
        <dbReference type="ARBA" id="ARBA00022553"/>
    </source>
</evidence>
<dbReference type="FunFam" id="3.40.50.720:FF:000209">
    <property type="entry name" value="Polyketide synthase Pks12"/>
    <property type="match status" value="1"/>
</dbReference>
<proteinExistence type="predicted"/>
<dbReference type="InterPro" id="IPR016039">
    <property type="entry name" value="Thiolase-like"/>
</dbReference>
<dbReference type="PROSITE" id="PS50075">
    <property type="entry name" value="CARRIER"/>
    <property type="match status" value="1"/>
</dbReference>
<keyword evidence="3" id="KW-0808">Transferase</keyword>
<evidence type="ECO:0000256" key="7">
    <source>
        <dbReference type="PROSITE-ProRule" id="PRU01363"/>
    </source>
</evidence>
<dbReference type="InterPro" id="IPR001227">
    <property type="entry name" value="Ac_transferase_dom_sf"/>
</dbReference>
<dbReference type="Gene3D" id="3.40.366.10">
    <property type="entry name" value="Malonyl-Coenzyme A Acyl Carrier Protein, domain 2"/>
    <property type="match status" value="1"/>
</dbReference>
<dbReference type="PANTHER" id="PTHR43775">
    <property type="entry name" value="FATTY ACID SYNTHASE"/>
    <property type="match status" value="1"/>
</dbReference>
<evidence type="ECO:0000259" key="10">
    <source>
        <dbReference type="PROSITE" id="PS52004"/>
    </source>
</evidence>
<organism evidence="12 13">
    <name type="scientific">Bipolaris victoriae (strain FI3)</name>
    <name type="common">Victoria blight of oats agent</name>
    <name type="synonym">Cochliobolus victoriae</name>
    <dbReference type="NCBI Taxonomy" id="930091"/>
    <lineage>
        <taxon>Eukaryota</taxon>
        <taxon>Fungi</taxon>
        <taxon>Dikarya</taxon>
        <taxon>Ascomycota</taxon>
        <taxon>Pezizomycotina</taxon>
        <taxon>Dothideomycetes</taxon>
        <taxon>Pleosporomycetidae</taxon>
        <taxon>Pleosporales</taxon>
        <taxon>Pleosporineae</taxon>
        <taxon>Pleosporaceae</taxon>
        <taxon>Bipolaris</taxon>
    </lineage>
</organism>
<feature type="region of interest" description="C-terminal hotdog fold" evidence="7">
    <location>
        <begin position="1054"/>
        <end position="1201"/>
    </location>
</feature>
<feature type="domain" description="Ketosynthase family 3 (KS3)" evidence="10">
    <location>
        <begin position="5"/>
        <end position="427"/>
    </location>
</feature>
<feature type="domain" description="PKS/mFAS DH" evidence="11">
    <location>
        <begin position="910"/>
        <end position="1201"/>
    </location>
</feature>
<feature type="active site" description="Proton donor; for dehydratase activity" evidence="7">
    <location>
        <position position="1117"/>
    </location>
</feature>
<dbReference type="SUPFAM" id="SSF53901">
    <property type="entry name" value="Thiolase-like"/>
    <property type="match status" value="1"/>
</dbReference>
<dbReference type="CDD" id="cd00833">
    <property type="entry name" value="PKS"/>
    <property type="match status" value="1"/>
</dbReference>
<dbReference type="EMBL" id="KI968726">
    <property type="protein sequence ID" value="EUN27788.1"/>
    <property type="molecule type" value="Genomic_DNA"/>
</dbReference>
<dbReference type="InterPro" id="IPR014031">
    <property type="entry name" value="Ketoacyl_synth_C"/>
</dbReference>
<dbReference type="InterPro" id="IPR057326">
    <property type="entry name" value="KR_dom"/>
</dbReference>
<feature type="region of interest" description="N-terminal hotdog fold" evidence="7">
    <location>
        <begin position="910"/>
        <end position="1044"/>
    </location>
</feature>
<dbReference type="InterPro" id="IPR020807">
    <property type="entry name" value="PKS_DH"/>
</dbReference>
<evidence type="ECO:0000313" key="12">
    <source>
        <dbReference type="EMBL" id="EUN27788.1"/>
    </source>
</evidence>
<sequence>MDMRSDPIAICGMALRLPGALKTPAQFWTFLTEKKDARAPIPLTRFNAEAFHSASGKSGYINSTYGYFLDESAEVGAIDTSLFRMSQQESERMDPQVKFLLELARECFESAGEIGWRGKDIGTYIGSFGNDWLEMATKDRLNKSMYKVTGHNDFSLSNRIAYEYDLKGPSMTIRTACSASLLGLHEACLAIRNGDCSAALVGGCNLLWSPDTMSDMSEQGVTSPNASSRSFDADADGYARGEAVNLIYVKPLSAAIRDGNPIRAIIRGYATNADGKTPGPSMPSSSSQEEMMRRAYQTAGIPESDITRTAFVECHATGTTTGDPIEATAVGNVFGHGGVYIGSVKPNVGHSEGASGITSIIKAVLALENRVIPPNIKFKTPNPNIPFHDKDLKVPTSCIEWPADKFERVSVNNFGIGGANAHFILDSAASYSGISNAVDVEQNASSLNSVGLGKLFLVSANTSESLEMQTRNLREYALSNPTNADHGSYTLACRREHLTHRAFGVVQGGSIDSRVGVSIAGLSSPRLSMIFTGQGAHWPRMGIELLQFNDTFASSIKAMDEELRGLPKPPTWSIQEELMKSELSSNLGKAAIAQPLCTAIQVALVDTLADLGIKPHCVLGHSSGEIAAAYAANRISRRAAVTLAYYRGLVSQAVSGGGAMAAIGLSWDEMTAFLQEGVVLACNNSPSNVTISGDEVAVRNVVEAIQTNKPDVFVRMLKVSTAYHSHHMFNAGIEYEEMMASILNDQVPQTGASTNACFFSTVTGALLPDSDHIDARYFRRNLESPVLFLQAFESLLAEFKDTPHRNLCFLEIGPHSTLSGPLRQILAKPSLVYSYASCLQREKKSVGTLLAALGTLWQYGLDFDLCRLTNPLNTAKVLTDMPLYPWHHSNIHLFHNRIIQAWRHPKFAHHELLGSSVLDNADDQPSFRNLIHLESLPWLRDHNVDGVIVFPGAAYVTMAGEACRRQFLSDQDFKFLGFSVKNMVIGTALILEESNPVEIVTSLRRWRITDHLESNGWEFTISSYSGTTWTKHCSGSVESIISPPPPASVHENNFPRKTDTTKWYQAMWHVGGRYGPCFQGLKDIECTPNSHSAKATVCDKTPDDCESHYLLHPTTIDVFFQAIALAACNGQPHTIDRMSVPTFIKNIQVFNYSGDLQVQTSAEGLAHGRVHGGGCAISANGSLAMKVDQLKLVPLDTIFETDPHAGASVTWMIEPSFTTMSSFLEYSAESVKCAPIIQEMTLLHIRKALEQIQSIKPASGTMERFVNWMKRQSIPDTLRSTETVTAEFKAMSFPGTMNAIKKISENIVPLVLEEISAIELLVADDTLTKLYQEIKVTDRGPHLKLLGHQKPNMRILEIGAGTGGTTREFLSNLVNDSDGGRLWSSYTYTDISAGFFGAAKETFKDYALEYKVLDITKDPVAQGFQSHDFDLVIATNVIHAVPSLQQALRNVHSLLRRDGTFYLEELCPDVKMINFTMGLLPGWWLGEGDGRADEPYVQPDRWDSELRAAGFTGVADCMLDAPRPHQGNAFMIAYPLAEEVLPKPLTLLFDDSTQRVVEDLNTELSQNGYFETTVQHWDTATMTRKGDVICLLDISESFFSNIKASRFDKFRSWLNQVSESKNGILWLTRSSQLSCEHPRWGQTPGAMRSIQKEMGIDLAICEVDRLTNVSWKAITQIAERFSRRHLSSYDLELEYAIENGKIYIPRLYPLLINSELREPAHSATPMTRREEDKRNLTLGTAGRLDTLQWTNVPCERPIENQVVVEIMATGLNFKDLLTAMDLIEAPRQVLGLEAAGIIREIGSEVGDFQIGDRVVIMGNTGLFTTKAVVPSMTCWKLPNSLSFQEAATMPCVFLTAIYGLLDIGQMSAGHTVLIHSACGGVGIAAIQLCRMVGATIYCTVSTEEKVKFLENEFGIPRNHIFDSRSRSFVADVMRATDGAGVDLVLNSLSGELLHASWECVAKLGKLIEIGKRDLLANGRISLSPFAENRSFHGIELSLLFENRPTECPRLLKKMIDFYEAGHIKPIFPIKSFAMAEVEQCFRYMQQGRHIGKVIMSVGDPSDQPTEPKEPITQNPKRSPKFNPQASYLLAGGLGGLGRVVANWMVEHGARHLIFLSRNAGERETDKAFLEELEYQGCKVMAVKGSVAIVKDVEKAIAAATAPLRGVMNICMELQDMGFREMTHEAWSTVNESKINGTWNMHNVCMSREISLDFFLLFSSVTGVFGNFGQANYAAANTFLDTFVLYRHSLGLNASAVDIGMMYDHGYVAENPLLAERMRLLGSYGIGIPQLLDAITLILSTPRAKLNKVTSRTCSSLLGIGVRSGLSLSDPSNRVFWKHDRRMSYYVNLESSAHVASGAASNEDEPTRVIRDFMQQVLAEPKLLDQLDTPVFLARQIARKIALMLLRPLDDKEDSEVDILSPLQDAGLDSLVAIEMRRWWRTTFGFDITMLQMIGAENMLALGDRAVEGLRTKYAEVEEQPVTLTPAVTVSA</sequence>
<dbReference type="Gene3D" id="3.40.50.150">
    <property type="entry name" value="Vaccinia Virus protein VP39"/>
    <property type="match status" value="1"/>
</dbReference>
<dbReference type="SUPFAM" id="SSF55048">
    <property type="entry name" value="Probable ACP-binding domain of malonyl-CoA ACP transacylase"/>
    <property type="match status" value="1"/>
</dbReference>
<evidence type="ECO:0000256" key="6">
    <source>
        <dbReference type="ARBA" id="ARBA00023315"/>
    </source>
</evidence>
<evidence type="ECO:0000259" key="11">
    <source>
        <dbReference type="PROSITE" id="PS52019"/>
    </source>
</evidence>
<keyword evidence="4" id="KW-0521">NADP</keyword>
<dbReference type="CDD" id="cd02440">
    <property type="entry name" value="AdoMet_MTases"/>
    <property type="match status" value="1"/>
</dbReference>
<dbReference type="Pfam" id="PF16197">
    <property type="entry name" value="KAsynt_C_assoc"/>
    <property type="match status" value="1"/>
</dbReference>
<keyword evidence="1" id="KW-0596">Phosphopantetheine</keyword>
<dbReference type="GO" id="GO:0044550">
    <property type="term" value="P:secondary metabolite biosynthetic process"/>
    <property type="evidence" value="ECO:0007669"/>
    <property type="project" value="TreeGrafter"/>
</dbReference>
<dbReference type="Pfam" id="PF21089">
    <property type="entry name" value="PKS_DH_N"/>
    <property type="match status" value="1"/>
</dbReference>
<keyword evidence="5" id="KW-0511">Multifunctional enzyme</keyword>
<feature type="region of interest" description="Disordered" evidence="8">
    <location>
        <begin position="2056"/>
        <end position="2081"/>
    </location>
</feature>
<dbReference type="Gene3D" id="3.10.129.110">
    <property type="entry name" value="Polyketide synthase dehydratase"/>
    <property type="match status" value="1"/>
</dbReference>
<dbReference type="Pfam" id="PF00698">
    <property type="entry name" value="Acyl_transf_1"/>
    <property type="match status" value="1"/>
</dbReference>
<dbReference type="PROSITE" id="PS52019">
    <property type="entry name" value="PKS_MFAS_DH"/>
    <property type="match status" value="1"/>
</dbReference>
<dbReference type="InterPro" id="IPR032821">
    <property type="entry name" value="PKS_assoc"/>
</dbReference>
<dbReference type="GO" id="GO:1901336">
    <property type="term" value="P:lactone biosynthetic process"/>
    <property type="evidence" value="ECO:0007669"/>
    <property type="project" value="UniProtKB-ARBA"/>
</dbReference>
<dbReference type="Gene3D" id="3.90.180.10">
    <property type="entry name" value="Medium-chain alcohol dehydrogenases, catalytic domain"/>
    <property type="match status" value="1"/>
</dbReference>
<dbReference type="InterPro" id="IPR036736">
    <property type="entry name" value="ACP-like_sf"/>
</dbReference>
<dbReference type="InterPro" id="IPR013968">
    <property type="entry name" value="PKS_KR"/>
</dbReference>
<dbReference type="SUPFAM" id="SSF47336">
    <property type="entry name" value="ACP-like"/>
    <property type="match status" value="1"/>
</dbReference>
<dbReference type="SMART" id="SM00823">
    <property type="entry name" value="PKS_PP"/>
    <property type="match status" value="1"/>
</dbReference>
<gene>
    <name evidence="12" type="ORF">COCVIDRAFT_25939</name>
</gene>
<evidence type="ECO:0000256" key="8">
    <source>
        <dbReference type="SAM" id="MobiDB-lite"/>
    </source>
</evidence>
<dbReference type="OrthoDB" id="329835at2759"/>
<dbReference type="InterPro" id="IPR049551">
    <property type="entry name" value="PKS_DH_C"/>
</dbReference>
<feature type="compositionally biased region" description="Polar residues" evidence="8">
    <location>
        <begin position="2071"/>
        <end position="2081"/>
    </location>
</feature>
<dbReference type="SUPFAM" id="SSF51735">
    <property type="entry name" value="NAD(P)-binding Rossmann-fold domains"/>
    <property type="match status" value="2"/>
</dbReference>
<dbReference type="PROSITE" id="PS52004">
    <property type="entry name" value="KS3_2"/>
    <property type="match status" value="1"/>
</dbReference>
<dbReference type="InterPro" id="IPR049552">
    <property type="entry name" value="PKS_DH_N"/>
</dbReference>
<dbReference type="InterPro" id="IPR020806">
    <property type="entry name" value="PKS_PP-bd"/>
</dbReference>
<dbReference type="InterPro" id="IPR042104">
    <property type="entry name" value="PKS_dehydratase_sf"/>
</dbReference>
<dbReference type="InterPro" id="IPR049900">
    <property type="entry name" value="PKS_mFAS_DH"/>
</dbReference>
<name>W7EBG7_BIPV3</name>
<dbReference type="SMART" id="SM00822">
    <property type="entry name" value="PKS_KR"/>
    <property type="match status" value="1"/>
</dbReference>
<dbReference type="Pfam" id="PF08240">
    <property type="entry name" value="ADH_N"/>
    <property type="match status" value="1"/>
</dbReference>
<dbReference type="InterPro" id="IPR016035">
    <property type="entry name" value="Acyl_Trfase/lysoPLipase"/>
</dbReference>
<dbReference type="InterPro" id="IPR016036">
    <property type="entry name" value="Malonyl_transacylase_ACP-bd"/>
</dbReference>
<dbReference type="PANTHER" id="PTHR43775:SF37">
    <property type="entry name" value="SI:DKEY-61P9.11"/>
    <property type="match status" value="1"/>
</dbReference>
<evidence type="ECO:0000313" key="13">
    <source>
        <dbReference type="Proteomes" id="UP000054337"/>
    </source>
</evidence>
<dbReference type="InterPro" id="IPR011032">
    <property type="entry name" value="GroES-like_sf"/>
</dbReference>
<dbReference type="SUPFAM" id="SSF50129">
    <property type="entry name" value="GroES-like"/>
    <property type="match status" value="1"/>
</dbReference>
<dbReference type="SMART" id="SM00827">
    <property type="entry name" value="PKS_AT"/>
    <property type="match status" value="1"/>
</dbReference>
<dbReference type="GO" id="GO:0004312">
    <property type="term" value="F:fatty acid synthase activity"/>
    <property type="evidence" value="ECO:0007669"/>
    <property type="project" value="TreeGrafter"/>
</dbReference>
<dbReference type="Gene3D" id="3.40.50.720">
    <property type="entry name" value="NAD(P)-binding Rossmann-like Domain"/>
    <property type="match status" value="1"/>
</dbReference>
<dbReference type="InterPro" id="IPR020841">
    <property type="entry name" value="PKS_Beta-ketoAc_synthase_dom"/>
</dbReference>
<dbReference type="InterPro" id="IPR029063">
    <property type="entry name" value="SAM-dependent_MTases_sf"/>
</dbReference>
<keyword evidence="2" id="KW-0597">Phosphoprotein</keyword>
<protein>
    <submittedName>
        <fullName evidence="12">Uncharacterized protein</fullName>
    </submittedName>
</protein>
<dbReference type="GeneID" id="26253608"/>
<dbReference type="CDD" id="cd05195">
    <property type="entry name" value="enoyl_red"/>
    <property type="match status" value="1"/>
</dbReference>
<dbReference type="SMART" id="SM00829">
    <property type="entry name" value="PKS_ER"/>
    <property type="match status" value="1"/>
</dbReference>
<dbReference type="SUPFAM" id="SSF53335">
    <property type="entry name" value="S-adenosyl-L-methionine-dependent methyltransferases"/>
    <property type="match status" value="1"/>
</dbReference>
<dbReference type="Pfam" id="PF08242">
    <property type="entry name" value="Methyltransf_12"/>
    <property type="match status" value="1"/>
</dbReference>
<dbReference type="Proteomes" id="UP000054337">
    <property type="component" value="Unassembled WGS sequence"/>
</dbReference>
<dbReference type="InterPro" id="IPR014043">
    <property type="entry name" value="Acyl_transferase_dom"/>
</dbReference>
<keyword evidence="13" id="KW-1185">Reference proteome</keyword>
<dbReference type="GO" id="GO:0016491">
    <property type="term" value="F:oxidoreductase activity"/>
    <property type="evidence" value="ECO:0007669"/>
    <property type="project" value="InterPro"/>
</dbReference>
<dbReference type="InterPro" id="IPR050091">
    <property type="entry name" value="PKS_NRPS_Biosynth_Enz"/>
</dbReference>
<dbReference type="InterPro" id="IPR036291">
    <property type="entry name" value="NAD(P)-bd_dom_sf"/>
</dbReference>